<dbReference type="InterPro" id="IPR056884">
    <property type="entry name" value="NPHP3-like_N"/>
</dbReference>
<dbReference type="SMART" id="SM00320">
    <property type="entry name" value="WD40"/>
    <property type="match status" value="12"/>
</dbReference>
<protein>
    <recommendedName>
        <fullName evidence="4">Nephrocystin 3-like N-terminal domain-containing protein</fullName>
    </recommendedName>
</protein>
<evidence type="ECO:0000313" key="5">
    <source>
        <dbReference type="EMBL" id="CAE6535674.1"/>
    </source>
</evidence>
<feature type="repeat" description="WD" evidence="3">
    <location>
        <begin position="1412"/>
        <end position="1453"/>
    </location>
</feature>
<dbReference type="PROSITE" id="PS50294">
    <property type="entry name" value="WD_REPEATS_REGION"/>
    <property type="match status" value="6"/>
</dbReference>
<dbReference type="PRINTS" id="PR00320">
    <property type="entry name" value="GPROTEINBRPT"/>
</dbReference>
<dbReference type="Gene3D" id="3.40.50.300">
    <property type="entry name" value="P-loop containing nucleotide triphosphate hydrolases"/>
    <property type="match status" value="1"/>
</dbReference>
<evidence type="ECO:0000256" key="1">
    <source>
        <dbReference type="ARBA" id="ARBA00022574"/>
    </source>
</evidence>
<dbReference type="PANTHER" id="PTHR19879">
    <property type="entry name" value="TRANSCRIPTION INITIATION FACTOR TFIID"/>
    <property type="match status" value="1"/>
</dbReference>
<feature type="repeat" description="WD" evidence="3">
    <location>
        <begin position="1077"/>
        <end position="1110"/>
    </location>
</feature>
<sequence>WIYLASATIEGFSSQSPVSVTMAILNGLSRLNFILKRPMSLGQGGSQNWPNLLLLHRTLEQKPIEALQKVIGQFVDCINHFEAESKGRQDYDTLRGEFEVLFKKLVQYCNEEEPPEMTLAVHALCRSVKRELSHMGTLKPDRNRPRHDKMETNEDSLVCYRRIQNYIQRIVLNLLEWQCLNTSDPVSGSARPQWLHQEQPRAFGVSTDLYRSPGISSQSSNLLRAREISRSGPIFPSLPTRSRDHLLDYPPAGLPPIPYCYYVTYTGKAKRGPCAINTRVDVLNQLYGWTESSNSGSLYWINGMAGTGKTAIAYSLCQKLDDSRKLAASFFCSRWLPECRQSSLIIPSISFQLARFSTPFRSALSGVLKDSGWDLNKHSPDLQFKFFIYQPLLQVEHTLPNHLVVVIDALDECEDKDGTIQLLEVLLTSVSESDLPIKFVLSSRPEPEIQGPMRKQKNQGTSCVTLHELDRHAVKADIKTYLSILAPLASFPRIQQPPEDIIMALVERTGGLFIYAATIISYITDGPGAFATDRRAGRLVDVLESSDTWEGHYYRRIDRMYTLIFQAGFDKLGEEVRSDTLEVLYTILSSPEALTINMVARQPGLSSERVSAALRPFWSVLHVFEGSGTIFMLHPSFSEYMLDPSRSGEYCCNPKIYTQTMAHRCFRILREVQPQFNICRLRSSYVPDNKVPGLEVRANNVISATILYAAQKWVTHLRTSLIDVLHNLLVDLEEFLSIRLLLWMEVMNLKGLAHTMPSIIWQAKEWAESIVDCSAELRALIYDAWQFTLTFSLGAVSNSTPHIYTSMLPFWPRFSPISRCYTTGAQRIVGIKGTAANQRQHSLLAIWNFSTTTRSPVYSPDGTQIAVGVGHNVLLLSALTGQAMLPPLEGHTGAVVSVQFSPDGSRIVSGSLDKTIRLWSTKNGETLIGPLGGQTALVGSIVFSPDGTLIISGSPDDNVSVWDTRSGERLLGPLTGNNVGVVSIKYLSNGQCVAFGISDGSAVLWDTHNEQVLTTLPPDIYNVTFSSADISSDGMRVATASNGGGVYVWDLKTGQATLGPLRAIEASTGGRNCPQATSVSFSPDSLWLASSMSDRNIYLWDAQTGGIVLGPLEGHTDNITSLSFSPDCAYLVSGSYDNTLLLWNVRTTKTQTESFHGHTGSVTSVGFSPDSTRIVSGSSDRTLCVWDTENGEMITDPFENGCSSKTLIAYSPDGTRIISHSANGLILLDQLGNVTLGPIRLRQPVQSAVFSPDGTRVVLASTRNIIQVLSGDTGEPLINIYPPITPRSDWMTSLACSPDGSRIAVGYIRSSLSMHDAYSGELIYGPLEGHNNGSHSLAFSPGGESIVSGSFSTVLVRDMKSGEMVLGPLEGHTGWVNSVEYSPDGTQIVSGARDSATCIWDAQTGKPVLGPVKWHTAPVRSVRYSPDGARVVSGSDDKTIRVTDVRKDSQFLSGSSTPTGCDWELQTDGWVVDTEGRLLVWIPPDLRTSLMWPRTQLLISKKGWLRLDFTDACLGKSWAECYDSE</sequence>
<dbReference type="Pfam" id="PF00400">
    <property type="entry name" value="WD40"/>
    <property type="match status" value="7"/>
</dbReference>
<dbReference type="PROSITE" id="PS00678">
    <property type="entry name" value="WD_REPEATS_1"/>
    <property type="match status" value="5"/>
</dbReference>
<name>A0A8H3HPS1_9AGAM</name>
<evidence type="ECO:0000256" key="2">
    <source>
        <dbReference type="ARBA" id="ARBA00022737"/>
    </source>
</evidence>
<feature type="repeat" description="WD" evidence="3">
    <location>
        <begin position="888"/>
        <end position="929"/>
    </location>
</feature>
<dbReference type="SUPFAM" id="SSF52540">
    <property type="entry name" value="P-loop containing nucleoside triphosphate hydrolases"/>
    <property type="match status" value="1"/>
</dbReference>
<dbReference type="PROSITE" id="PS50082">
    <property type="entry name" value="WD_REPEATS_2"/>
    <property type="match status" value="8"/>
</dbReference>
<feature type="repeat" description="WD" evidence="3">
    <location>
        <begin position="974"/>
        <end position="1015"/>
    </location>
</feature>
<dbReference type="Gene3D" id="2.130.10.10">
    <property type="entry name" value="YVTN repeat-like/Quinoprotein amine dehydrogenase"/>
    <property type="match status" value="3"/>
</dbReference>
<accession>A0A8H3HPS1</accession>
<gene>
    <name evidence="5" type="ORF">RDB_LOCUS178075</name>
</gene>
<dbReference type="SUPFAM" id="SSF50998">
    <property type="entry name" value="Quinoprotein alcohol dehydrogenase-like"/>
    <property type="match status" value="2"/>
</dbReference>
<feature type="domain" description="Nephrocystin 3-like N-terminal" evidence="4">
    <location>
        <begin position="288"/>
        <end position="444"/>
    </location>
</feature>
<feature type="repeat" description="WD" evidence="3">
    <location>
        <begin position="1155"/>
        <end position="1196"/>
    </location>
</feature>
<feature type="repeat" description="WD" evidence="3">
    <location>
        <begin position="1112"/>
        <end position="1153"/>
    </location>
</feature>
<feature type="non-terminal residue" evidence="5">
    <location>
        <position position="1"/>
    </location>
</feature>
<evidence type="ECO:0000256" key="3">
    <source>
        <dbReference type="PROSITE-ProRule" id="PRU00221"/>
    </source>
</evidence>
<dbReference type="InterPro" id="IPR001680">
    <property type="entry name" value="WD40_rpt"/>
</dbReference>
<keyword evidence="2" id="KW-0677">Repeat</keyword>
<feature type="repeat" description="WD" evidence="3">
    <location>
        <begin position="1369"/>
        <end position="1410"/>
    </location>
</feature>
<dbReference type="InterPro" id="IPR011047">
    <property type="entry name" value="Quinoprotein_ADH-like_sf"/>
</dbReference>
<dbReference type="PANTHER" id="PTHR19879:SF9">
    <property type="entry name" value="TRANSCRIPTION INITIATION FACTOR TFIID SUBUNIT 5"/>
    <property type="match status" value="1"/>
</dbReference>
<dbReference type="InterPro" id="IPR015943">
    <property type="entry name" value="WD40/YVTN_repeat-like_dom_sf"/>
</dbReference>
<feature type="repeat" description="WD" evidence="3">
    <location>
        <begin position="931"/>
        <end position="972"/>
    </location>
</feature>
<dbReference type="InterPro" id="IPR027417">
    <property type="entry name" value="P-loop_NTPase"/>
</dbReference>
<dbReference type="CDD" id="cd00200">
    <property type="entry name" value="WD40"/>
    <property type="match status" value="2"/>
</dbReference>
<dbReference type="Pfam" id="PF24883">
    <property type="entry name" value="NPHP3_N"/>
    <property type="match status" value="1"/>
</dbReference>
<evidence type="ECO:0000313" key="6">
    <source>
        <dbReference type="Proteomes" id="UP000663853"/>
    </source>
</evidence>
<proteinExistence type="predicted"/>
<dbReference type="InterPro" id="IPR019775">
    <property type="entry name" value="WD40_repeat_CS"/>
</dbReference>
<evidence type="ECO:0000259" key="4">
    <source>
        <dbReference type="Pfam" id="PF24883"/>
    </source>
</evidence>
<organism evidence="5 6">
    <name type="scientific">Rhizoctonia solani</name>
    <dbReference type="NCBI Taxonomy" id="456999"/>
    <lineage>
        <taxon>Eukaryota</taxon>
        <taxon>Fungi</taxon>
        <taxon>Dikarya</taxon>
        <taxon>Basidiomycota</taxon>
        <taxon>Agaricomycotina</taxon>
        <taxon>Agaricomycetes</taxon>
        <taxon>Cantharellales</taxon>
        <taxon>Ceratobasidiaceae</taxon>
        <taxon>Rhizoctonia</taxon>
    </lineage>
</organism>
<dbReference type="Proteomes" id="UP000663853">
    <property type="component" value="Unassembled WGS sequence"/>
</dbReference>
<dbReference type="EMBL" id="CAJMXA010004142">
    <property type="protein sequence ID" value="CAE6535674.1"/>
    <property type="molecule type" value="Genomic_DNA"/>
</dbReference>
<comment type="caution">
    <text evidence="5">The sequence shown here is derived from an EMBL/GenBank/DDBJ whole genome shotgun (WGS) entry which is preliminary data.</text>
</comment>
<keyword evidence="1 3" id="KW-0853">WD repeat</keyword>
<dbReference type="InterPro" id="IPR020472">
    <property type="entry name" value="WD40_PAC1"/>
</dbReference>
<reference evidence="5" key="1">
    <citation type="submission" date="2021-01" db="EMBL/GenBank/DDBJ databases">
        <authorList>
            <person name="Kaushik A."/>
        </authorList>
    </citation>
    <scope>NUCLEOTIDE SEQUENCE</scope>
    <source>
        <strain evidence="5">AG6-10EEA</strain>
    </source>
</reference>